<comment type="caution">
    <text evidence="2">The sequence shown here is derived from an EMBL/GenBank/DDBJ whole genome shotgun (WGS) entry which is preliminary data.</text>
</comment>
<keyword evidence="3" id="KW-1185">Reference proteome</keyword>
<dbReference type="SUPFAM" id="SSF52266">
    <property type="entry name" value="SGNH hydrolase"/>
    <property type="match status" value="1"/>
</dbReference>
<dbReference type="Pfam" id="PF13472">
    <property type="entry name" value="Lipase_GDSL_2"/>
    <property type="match status" value="1"/>
</dbReference>
<evidence type="ECO:0000313" key="3">
    <source>
        <dbReference type="Proteomes" id="UP000252415"/>
    </source>
</evidence>
<dbReference type="InterPro" id="IPR053140">
    <property type="entry name" value="GDSL_Rv0518-like"/>
</dbReference>
<dbReference type="PANTHER" id="PTHR43784:SF2">
    <property type="entry name" value="GDSL-LIKE LIPASE_ACYLHYDROLASE, PUTATIVE (AFU_ORTHOLOGUE AFUA_2G00820)-RELATED"/>
    <property type="match status" value="1"/>
</dbReference>
<dbReference type="AlphaFoldDB" id="A0A368VNM8"/>
<sequence>MWWSSYTSATVLSTAKNFIMKSDSAFTHTYRAYIKTTECGELKLRFWCSNLVDSTWADGSESSANLMGGSWKIESAYIADGGRLPDGSVVEGTQIPVTFDSSIARLVMPGEKFWSDAARIMIPEEHYLVFSWTITTLAAGVSFPYNTENPLVSAYDAPGHAAGQISAEGFQKSANCLFLPDFIGCEREGAKRIAFFGDSITQGVRTRPDAYEYWVSRIAKGLGPEYSVWNLGSGWARAYDAATDKAWLSKAKLSDEIVIALGVNDIGTTGRSAVQLLEDLQTIVSSLKGSRTGMSVILCTVPTFNFSDAQELVWRDVNQAIRSHAIAGVDRVFDIAEVLSQAAPRDNLLIPEYMSSEFDAHPNGEAGSAVASAFLEWY</sequence>
<name>A0A368VNM8_9BACL</name>
<protein>
    <submittedName>
        <fullName evidence="2">Lysophospholipase L1-like esterase</fullName>
    </submittedName>
</protein>
<dbReference type="InterPro" id="IPR013830">
    <property type="entry name" value="SGNH_hydro"/>
</dbReference>
<dbReference type="Gene3D" id="3.40.50.1110">
    <property type="entry name" value="SGNH hydrolase"/>
    <property type="match status" value="1"/>
</dbReference>
<organism evidence="2 3">
    <name type="scientific">Paenibacillus prosopidis</name>
    <dbReference type="NCBI Taxonomy" id="630520"/>
    <lineage>
        <taxon>Bacteria</taxon>
        <taxon>Bacillati</taxon>
        <taxon>Bacillota</taxon>
        <taxon>Bacilli</taxon>
        <taxon>Bacillales</taxon>
        <taxon>Paenibacillaceae</taxon>
        <taxon>Paenibacillus</taxon>
    </lineage>
</organism>
<dbReference type="EMBL" id="QPJD01000016">
    <property type="protein sequence ID" value="RCW42472.1"/>
    <property type="molecule type" value="Genomic_DNA"/>
</dbReference>
<feature type="domain" description="SGNH hydrolase-type esterase" evidence="1">
    <location>
        <begin position="195"/>
        <end position="365"/>
    </location>
</feature>
<accession>A0A368VNM8</accession>
<dbReference type="CDD" id="cd00229">
    <property type="entry name" value="SGNH_hydrolase"/>
    <property type="match status" value="1"/>
</dbReference>
<gene>
    <name evidence="2" type="ORF">DFP97_11634</name>
</gene>
<dbReference type="PANTHER" id="PTHR43784">
    <property type="entry name" value="GDSL-LIKE LIPASE/ACYLHYDROLASE, PUTATIVE (AFU_ORTHOLOGUE AFUA_2G00820)-RELATED"/>
    <property type="match status" value="1"/>
</dbReference>
<dbReference type="Proteomes" id="UP000252415">
    <property type="component" value="Unassembled WGS sequence"/>
</dbReference>
<reference evidence="2 3" key="1">
    <citation type="submission" date="2018-07" db="EMBL/GenBank/DDBJ databases">
        <title>Genomic Encyclopedia of Type Strains, Phase III (KMG-III): the genomes of soil and plant-associated and newly described type strains.</title>
        <authorList>
            <person name="Whitman W."/>
        </authorList>
    </citation>
    <scope>NUCLEOTIDE SEQUENCE [LARGE SCALE GENOMIC DNA]</scope>
    <source>
        <strain evidence="2 3">CECT 7506</strain>
    </source>
</reference>
<dbReference type="OrthoDB" id="1828825at2"/>
<proteinExistence type="predicted"/>
<evidence type="ECO:0000313" key="2">
    <source>
        <dbReference type="EMBL" id="RCW42472.1"/>
    </source>
</evidence>
<dbReference type="RefSeq" id="WP_114382632.1">
    <property type="nucleotide sequence ID" value="NZ_QPJD01000016.1"/>
</dbReference>
<dbReference type="InterPro" id="IPR036514">
    <property type="entry name" value="SGNH_hydro_sf"/>
</dbReference>
<evidence type="ECO:0000259" key="1">
    <source>
        <dbReference type="Pfam" id="PF13472"/>
    </source>
</evidence>